<dbReference type="Gene3D" id="2.70.160.11">
    <property type="entry name" value="Hnrnp arginine n-methyltransferase1"/>
    <property type="match status" value="2"/>
</dbReference>
<protein>
    <recommendedName>
        <fullName evidence="5">Protein arginine N-methyltransferase</fullName>
        <ecNumber evidence="5">2.1.1.-</ecNumber>
    </recommendedName>
</protein>
<dbReference type="PANTHER" id="PTHR11006">
    <property type="entry name" value="PROTEIN ARGININE N-METHYLTRANSFERASE"/>
    <property type="match status" value="1"/>
</dbReference>
<evidence type="ECO:0000256" key="2">
    <source>
        <dbReference type="ARBA" id="ARBA00022679"/>
    </source>
</evidence>
<keyword evidence="2 6" id="KW-0808">Transferase</keyword>
<dbReference type="InterPro" id="IPR025799">
    <property type="entry name" value="Arg_MeTrfase"/>
</dbReference>
<keyword evidence="4" id="KW-0677">Repeat</keyword>
<dbReference type="FunFam" id="3.40.50.150:FF:000070">
    <property type="entry name" value="Protein arginine N-methyltransferase 7"/>
    <property type="match status" value="1"/>
</dbReference>
<gene>
    <name evidence="7" type="ORF">ACHHYP_20659</name>
</gene>
<dbReference type="OrthoDB" id="412876at2759"/>
<dbReference type="EC" id="2.1.1.-" evidence="5"/>
<keyword evidence="1 6" id="KW-0489">Methyltransferase</keyword>
<dbReference type="STRING" id="1202772.A0A1V9YFS1"/>
<dbReference type="FunFam" id="3.40.50.150:FF:000071">
    <property type="entry name" value="Protein arginine N-methyltransferase 7"/>
    <property type="match status" value="1"/>
</dbReference>
<sequence length="721" mass="77461">MYNGADKYSGAVVGEDFKAEDAAAPNLEDILDTASAEETIVTSMPYSYEDDGEVIEGVSTVVLASRLNPESGGLMWVEEEDAAETYKNVVAMSQMTSMLRDTDRNAAYEHGIQHGIAAFIARHGRAPVVLDIGTGTGLLAMLAAKHGAAHVYACEMFETMADIATHVTAANGFADRITVLPKRSTDLRIPEDIPARADMLVSELFDSLLLGEGILPTLHHARTHLLVETDPVIVPRLATVHAKLVQSEALFRMNSLAGVAVADGVRLARNDAAWACTGGRVALPLHTTNAHLAPVDLSAPVDVLQLDFAAPLAATAVVDSTTPVVVAAAGSLDAVLMWWTVDFGGGRTYCTAPGAQKWQDHWVPVAFPLATQRQVAAGDELSLVTLHDSLRVWFQVHQPVPLPKKLKVDHDVPPCVCGMHLICNAERISMLASTERTTAYRAAIAAAGAGATNALDVSDGSLGAMLAATAVDAVTSIESKEVSARIFSQLLEGNGLGDKVSVLCSGVKGLLPDHLHKAAPVDLVVGEPFYYAMQNLPIWQALNFWYRRTAVQHLLAANARFVPHSGRVMAMGVAFEHLHECFGQVQSVSGFDHAYFDALQGGYLRRDFPFPTYMYPYTPVTAPFEVLPLRFSETIAPFERRWTEPITDKSIAMNAVILWVEYALDAAATIVVATGPSQVDAKQAVRFLPVVESSPSSVLDCAVAFHASEGVLEYTFAVDEP</sequence>
<comment type="function">
    <text evidence="5">Arginine methyltransferase that can both catalyze the formation of omega-N monomethylarginine (MMA) and symmetrical dimethylarginine (sDMA).</text>
</comment>
<dbReference type="GO" id="GO:0032259">
    <property type="term" value="P:methylation"/>
    <property type="evidence" value="ECO:0007669"/>
    <property type="project" value="UniProtKB-KW"/>
</dbReference>
<dbReference type="PIRSF" id="PIRSF036946">
    <property type="entry name" value="Arg_N-mtase"/>
    <property type="match status" value="1"/>
</dbReference>
<dbReference type="Pfam" id="PF06325">
    <property type="entry name" value="PrmA"/>
    <property type="match status" value="1"/>
</dbReference>
<dbReference type="InterPro" id="IPR014644">
    <property type="entry name" value="MeTrfase_PRMT7"/>
</dbReference>
<dbReference type="Gene3D" id="3.40.50.150">
    <property type="entry name" value="Vaccinia Virus protein VP39"/>
    <property type="match status" value="2"/>
</dbReference>
<dbReference type="GO" id="GO:0042054">
    <property type="term" value="F:histone methyltransferase activity"/>
    <property type="evidence" value="ECO:0007669"/>
    <property type="project" value="TreeGrafter"/>
</dbReference>
<evidence type="ECO:0000313" key="7">
    <source>
        <dbReference type="EMBL" id="OQR84542.1"/>
    </source>
</evidence>
<dbReference type="GO" id="GO:0016274">
    <property type="term" value="F:protein-arginine N-methyltransferase activity"/>
    <property type="evidence" value="ECO:0007669"/>
    <property type="project" value="InterPro"/>
</dbReference>
<dbReference type="InterPro" id="IPR029063">
    <property type="entry name" value="SAM-dependent_MTases_sf"/>
</dbReference>
<keyword evidence="8" id="KW-1185">Reference proteome</keyword>
<comment type="similarity">
    <text evidence="5">Belongs to the class I-like SAM-binding methyltransferase superfamily. Protein arginine N-methyltransferase family. PRMT7 subfamily.</text>
</comment>
<dbReference type="AlphaFoldDB" id="A0A1V9YFS1"/>
<dbReference type="PANTHER" id="PTHR11006:SF4">
    <property type="entry name" value="PROTEIN ARGININE N-METHYLTRANSFERASE 7"/>
    <property type="match status" value="1"/>
</dbReference>
<accession>A0A1V9YFS1</accession>
<evidence type="ECO:0000256" key="4">
    <source>
        <dbReference type="ARBA" id="ARBA00022737"/>
    </source>
</evidence>
<reference evidence="7 8" key="1">
    <citation type="journal article" date="2014" name="Genome Biol. Evol.">
        <title>The secreted proteins of Achlya hypogyna and Thraustotheca clavata identify the ancestral oomycete secretome and reveal gene acquisitions by horizontal gene transfer.</title>
        <authorList>
            <person name="Misner I."/>
            <person name="Blouin N."/>
            <person name="Leonard G."/>
            <person name="Richards T.A."/>
            <person name="Lane C.E."/>
        </authorList>
    </citation>
    <scope>NUCLEOTIDE SEQUENCE [LARGE SCALE GENOMIC DNA]</scope>
    <source>
        <strain evidence="7 8">ATCC 48635</strain>
    </source>
</reference>
<organism evidence="7 8">
    <name type="scientific">Achlya hypogyna</name>
    <name type="common">Oomycete</name>
    <name type="synonym">Protoachlya hypogyna</name>
    <dbReference type="NCBI Taxonomy" id="1202772"/>
    <lineage>
        <taxon>Eukaryota</taxon>
        <taxon>Sar</taxon>
        <taxon>Stramenopiles</taxon>
        <taxon>Oomycota</taxon>
        <taxon>Saprolegniomycetes</taxon>
        <taxon>Saprolegniales</taxon>
        <taxon>Achlyaceae</taxon>
        <taxon>Achlya</taxon>
    </lineage>
</organism>
<dbReference type="SUPFAM" id="SSF53335">
    <property type="entry name" value="S-adenosyl-L-methionine-dependent methyltransferases"/>
    <property type="match status" value="2"/>
</dbReference>
<dbReference type="Proteomes" id="UP000243579">
    <property type="component" value="Unassembled WGS sequence"/>
</dbReference>
<evidence type="ECO:0000256" key="3">
    <source>
        <dbReference type="ARBA" id="ARBA00022691"/>
    </source>
</evidence>
<dbReference type="EMBL" id="JNBR01001851">
    <property type="protein sequence ID" value="OQR84542.1"/>
    <property type="molecule type" value="Genomic_DNA"/>
</dbReference>
<comment type="caution">
    <text evidence="7">The sequence shown here is derived from an EMBL/GenBank/DDBJ whole genome shotgun (WGS) entry which is preliminary data.</text>
</comment>
<keyword evidence="3 6" id="KW-0949">S-adenosyl-L-methionine</keyword>
<name>A0A1V9YFS1_ACHHY</name>
<dbReference type="CDD" id="cd02440">
    <property type="entry name" value="AdoMet_MTases"/>
    <property type="match status" value="1"/>
</dbReference>
<evidence type="ECO:0000256" key="1">
    <source>
        <dbReference type="ARBA" id="ARBA00022603"/>
    </source>
</evidence>
<dbReference type="PROSITE" id="PS51678">
    <property type="entry name" value="SAM_MT_PRMT"/>
    <property type="match status" value="1"/>
</dbReference>
<evidence type="ECO:0000313" key="8">
    <source>
        <dbReference type="Proteomes" id="UP000243579"/>
    </source>
</evidence>
<evidence type="ECO:0000256" key="5">
    <source>
        <dbReference type="PIRNR" id="PIRNR036946"/>
    </source>
</evidence>
<evidence type="ECO:0000256" key="6">
    <source>
        <dbReference type="PROSITE-ProRule" id="PRU01015"/>
    </source>
</evidence>
<proteinExistence type="inferred from homology"/>